<dbReference type="GO" id="GO:0032259">
    <property type="term" value="P:methylation"/>
    <property type="evidence" value="ECO:0007669"/>
    <property type="project" value="UniProtKB-KW"/>
</dbReference>
<dbReference type="Proteomes" id="UP000075502">
    <property type="component" value="Unassembled WGS sequence"/>
</dbReference>
<dbReference type="PANTHER" id="PTHR43591:SF24">
    <property type="entry name" value="2-METHOXY-6-POLYPRENYL-1,4-BENZOQUINOL METHYLASE, MITOCHONDRIAL"/>
    <property type="match status" value="1"/>
</dbReference>
<organism evidence="2 5">
    <name type="scientific">Sorangium cellulosum</name>
    <name type="common">Polyangium cellulosum</name>
    <dbReference type="NCBI Taxonomy" id="56"/>
    <lineage>
        <taxon>Bacteria</taxon>
        <taxon>Pseudomonadati</taxon>
        <taxon>Myxococcota</taxon>
        <taxon>Polyangia</taxon>
        <taxon>Polyangiales</taxon>
        <taxon>Polyangiaceae</taxon>
        <taxon>Sorangium</taxon>
    </lineage>
</organism>
<protein>
    <submittedName>
        <fullName evidence="2">Ubiquinone biosynthesis methyltransferase UbiE</fullName>
    </submittedName>
</protein>
<keyword evidence="2" id="KW-0489">Methyltransferase</keyword>
<proteinExistence type="predicted"/>
<dbReference type="Proteomes" id="UP000075604">
    <property type="component" value="Unassembled WGS sequence"/>
</dbReference>
<name>A0A150P5F2_SORCE</name>
<gene>
    <name evidence="2" type="ORF">BE04_50170</name>
    <name evidence="3" type="ORF">BE21_17665</name>
</gene>
<keyword evidence="2" id="KW-0830">Ubiquinone</keyword>
<dbReference type="Pfam" id="PF08241">
    <property type="entry name" value="Methyltransf_11"/>
    <property type="match status" value="1"/>
</dbReference>
<dbReference type="GO" id="GO:0008757">
    <property type="term" value="F:S-adenosylmethionine-dependent methyltransferase activity"/>
    <property type="evidence" value="ECO:0007669"/>
    <property type="project" value="InterPro"/>
</dbReference>
<keyword evidence="2" id="KW-0808">Transferase</keyword>
<dbReference type="AlphaFoldDB" id="A0A150P5F2"/>
<dbReference type="InterPro" id="IPR013216">
    <property type="entry name" value="Methyltransf_11"/>
</dbReference>
<feature type="domain" description="Methyltransferase type 11" evidence="1">
    <location>
        <begin position="48"/>
        <end position="147"/>
    </location>
</feature>
<dbReference type="EMBL" id="JELX01003932">
    <property type="protein sequence ID" value="KYF50922.1"/>
    <property type="molecule type" value="Genomic_DNA"/>
</dbReference>
<sequence length="221" mass="24119">MSLARVLEPEVMDTDEDARAYDSMDHAAVNTAFCDALLCHDPDLAYALDVGTGTCLLPIELCRRVPTARIKAIDLSASMLDLGRRRVEQAGLTGAIALALADAKALPEPDETFSAVLSNSIVHHIPEPMQVMREMFRVLRPGGLLFIRDLLRPEDEASVAALVATVAANDTPYQRALFDASLRAALALEEVREILRSLGIPPECAQVTSDRHWTVAFRRAS</sequence>
<accession>A0A150P5F2</accession>
<comment type="caution">
    <text evidence="2">The sequence shown here is derived from an EMBL/GenBank/DDBJ whole genome shotgun (WGS) entry which is preliminary data.</text>
</comment>
<evidence type="ECO:0000313" key="4">
    <source>
        <dbReference type="Proteomes" id="UP000075502"/>
    </source>
</evidence>
<evidence type="ECO:0000313" key="5">
    <source>
        <dbReference type="Proteomes" id="UP000075604"/>
    </source>
</evidence>
<reference evidence="4 5" key="1">
    <citation type="submission" date="2014-02" db="EMBL/GenBank/DDBJ databases">
        <title>The small core and large imbalanced accessory genome model reveals a collaborative survival strategy of Sorangium cellulosum strains in nature.</title>
        <authorList>
            <person name="Han K."/>
            <person name="Peng R."/>
            <person name="Blom J."/>
            <person name="Li Y.-Z."/>
        </authorList>
    </citation>
    <scope>NUCLEOTIDE SEQUENCE [LARGE SCALE GENOMIC DNA]</scope>
    <source>
        <strain evidence="3 4">So0007-03</strain>
        <strain evidence="2 5">So0157-18</strain>
    </source>
</reference>
<dbReference type="Gene3D" id="3.40.50.150">
    <property type="entry name" value="Vaccinia Virus protein VP39"/>
    <property type="match status" value="1"/>
</dbReference>
<dbReference type="EMBL" id="JEME01000661">
    <property type="protein sequence ID" value="KYG09481.1"/>
    <property type="molecule type" value="Genomic_DNA"/>
</dbReference>
<evidence type="ECO:0000313" key="2">
    <source>
        <dbReference type="EMBL" id="KYF50922.1"/>
    </source>
</evidence>
<evidence type="ECO:0000259" key="1">
    <source>
        <dbReference type="Pfam" id="PF08241"/>
    </source>
</evidence>
<dbReference type="InterPro" id="IPR029063">
    <property type="entry name" value="SAM-dependent_MTases_sf"/>
</dbReference>
<dbReference type="SUPFAM" id="SSF53335">
    <property type="entry name" value="S-adenosyl-L-methionine-dependent methyltransferases"/>
    <property type="match status" value="1"/>
</dbReference>
<dbReference type="CDD" id="cd02440">
    <property type="entry name" value="AdoMet_MTases"/>
    <property type="match status" value="1"/>
</dbReference>
<evidence type="ECO:0000313" key="3">
    <source>
        <dbReference type="EMBL" id="KYG09481.1"/>
    </source>
</evidence>
<dbReference type="PANTHER" id="PTHR43591">
    <property type="entry name" value="METHYLTRANSFERASE"/>
    <property type="match status" value="1"/>
</dbReference>